<dbReference type="GO" id="GO:0003677">
    <property type="term" value="F:DNA binding"/>
    <property type="evidence" value="ECO:0007669"/>
    <property type="project" value="InterPro"/>
</dbReference>
<reference evidence="1" key="1">
    <citation type="submission" date="2021-04" db="EMBL/GenBank/DDBJ databases">
        <title>Genomic sequence of Actinosynnema pretiosum subsp. pretiosum ATCC 31280 (C-14919).</title>
        <authorList>
            <person name="Bai L."/>
            <person name="Wang X."/>
            <person name="Xiao Y."/>
        </authorList>
    </citation>
    <scope>NUCLEOTIDE SEQUENCE</scope>
    <source>
        <strain evidence="1">ATCC 31280</strain>
    </source>
</reference>
<dbReference type="EMBL" id="CP073249">
    <property type="protein sequence ID" value="QUF03733.1"/>
    <property type="molecule type" value="Genomic_DNA"/>
</dbReference>
<gene>
    <name evidence="1" type="ORF">KCV87_30915</name>
</gene>
<evidence type="ECO:0000313" key="1">
    <source>
        <dbReference type="EMBL" id="QUF03733.1"/>
    </source>
</evidence>
<organism evidence="1 2">
    <name type="scientific">Actinosynnema pretiosum subsp. pretiosum</name>
    <dbReference type="NCBI Taxonomy" id="103721"/>
    <lineage>
        <taxon>Bacteria</taxon>
        <taxon>Bacillati</taxon>
        <taxon>Actinomycetota</taxon>
        <taxon>Actinomycetes</taxon>
        <taxon>Pseudonocardiales</taxon>
        <taxon>Pseudonocardiaceae</taxon>
        <taxon>Actinosynnema</taxon>
    </lineage>
</organism>
<dbReference type="InterPro" id="IPR001387">
    <property type="entry name" value="Cro/C1-type_HTH"/>
</dbReference>
<dbReference type="CDD" id="cd00093">
    <property type="entry name" value="HTH_XRE"/>
    <property type="match status" value="1"/>
</dbReference>
<evidence type="ECO:0000313" key="2">
    <source>
        <dbReference type="Proteomes" id="UP000677152"/>
    </source>
</evidence>
<dbReference type="InterPro" id="IPR010982">
    <property type="entry name" value="Lambda_DNA-bd_dom_sf"/>
</dbReference>
<dbReference type="AlphaFoldDB" id="A0AA45L6G4"/>
<dbReference type="Proteomes" id="UP000677152">
    <property type="component" value="Chromosome"/>
</dbReference>
<sequence>MVELNPPGAGVAPENRDWVLEFERVGSREEFTALLRGARSAGGRSIRELARAVDVPASTLGGYFSGRHLPLVGRADQVVRVLERCGATGDGLVGAVRAALEKAHRAPPGTPGRGAVPFPECAERISRGNEELARTVLEALAELPAGGALVVLGAGETSLLRAEAVVLGPVVDREPARLAPPWSARLARGFGTALLCLLLLSAAL</sequence>
<protein>
    <submittedName>
        <fullName evidence="1">Helix-turn-helix transcriptional regulator</fullName>
    </submittedName>
</protein>
<proteinExistence type="predicted"/>
<dbReference type="Pfam" id="PF13560">
    <property type="entry name" value="HTH_31"/>
    <property type="match status" value="1"/>
</dbReference>
<name>A0AA45L6G4_9PSEU</name>
<accession>A0AA45L6G4</accession>
<dbReference type="SUPFAM" id="SSF47413">
    <property type="entry name" value="lambda repressor-like DNA-binding domains"/>
    <property type="match status" value="1"/>
</dbReference>